<evidence type="ECO:0000256" key="1">
    <source>
        <dbReference type="SAM" id="MobiDB-lite"/>
    </source>
</evidence>
<feature type="compositionally biased region" description="Basic and acidic residues" evidence="1">
    <location>
        <begin position="16"/>
        <end position="39"/>
    </location>
</feature>
<feature type="region of interest" description="Disordered" evidence="1">
    <location>
        <begin position="88"/>
        <end position="120"/>
    </location>
</feature>
<keyword evidence="2" id="KW-0472">Membrane</keyword>
<evidence type="ECO:0000313" key="3">
    <source>
        <dbReference type="EMBL" id="AYF29101.1"/>
    </source>
</evidence>
<keyword evidence="2" id="KW-0812">Transmembrane</keyword>
<dbReference type="RefSeq" id="WP_120571110.1">
    <property type="nucleotide sequence ID" value="NZ_CP024087.1"/>
</dbReference>
<dbReference type="KEGG" id="mtua:CSH63_16855"/>
<evidence type="ECO:0000313" key="4">
    <source>
        <dbReference type="Proteomes" id="UP000267804"/>
    </source>
</evidence>
<dbReference type="EMBL" id="CP024087">
    <property type="protein sequence ID" value="AYF29101.1"/>
    <property type="molecule type" value="Genomic_DNA"/>
</dbReference>
<protein>
    <submittedName>
        <fullName evidence="3">Uncharacterized protein</fullName>
    </submittedName>
</protein>
<reference evidence="3 4" key="1">
    <citation type="submission" date="2017-10" db="EMBL/GenBank/DDBJ databases">
        <title>Integration of genomic and chemical information greatly accelerates assignment of the full stereostructure of myelolactone, a potent inhibitor of myeloma from a marine-derived Micromonospora.</title>
        <authorList>
            <person name="Kim M.C."/>
            <person name="Machado H."/>
            <person name="Jensen P.R."/>
            <person name="Fenical W."/>
        </authorList>
    </citation>
    <scope>NUCLEOTIDE SEQUENCE [LARGE SCALE GENOMIC DNA]</scope>
    <source>
        <strain evidence="3 4">CNY-010</strain>
    </source>
</reference>
<evidence type="ECO:0000256" key="2">
    <source>
        <dbReference type="SAM" id="Phobius"/>
    </source>
</evidence>
<dbReference type="AlphaFoldDB" id="A0A386WLL9"/>
<sequence>MTDHRPAPDPYPTGHSPEDELGRVPEWLRRPAPEVEPGRGDRLRIALGGHSGKLLGGVVVLALLAFFGLVGSLGYQGFQRWREISTAYPTTSPPSGEQAVSSASPPPAAGPFDGTPAAGFPEGAAGIALPRVKRTGPFTEKQVADGLAKVRKALVTARLDRTFFTEKSPDRLVRQFAPDTRASIRKDFTAGGAANYATRLGPGTRLTNDPPRVQGRISYRAARDAYDIRVLEITTNFVWVYAVRSTRAPSVPDVILVHDTVIWEVPLPADVVTSSRGLWMRDANSYVTNVECAGLSKGLLELEITPTYGNAGSAGEDPDAVYDLDRSLKVADPC</sequence>
<dbReference type="Proteomes" id="UP000267804">
    <property type="component" value="Chromosome"/>
</dbReference>
<proteinExistence type="predicted"/>
<keyword evidence="2" id="KW-1133">Transmembrane helix</keyword>
<organism evidence="3 4">
    <name type="scientific">Micromonospora tulbaghiae</name>
    <dbReference type="NCBI Taxonomy" id="479978"/>
    <lineage>
        <taxon>Bacteria</taxon>
        <taxon>Bacillati</taxon>
        <taxon>Actinomycetota</taxon>
        <taxon>Actinomycetes</taxon>
        <taxon>Micromonosporales</taxon>
        <taxon>Micromonosporaceae</taxon>
        <taxon>Micromonospora</taxon>
    </lineage>
</organism>
<name>A0A386WLL9_9ACTN</name>
<feature type="region of interest" description="Disordered" evidence="1">
    <location>
        <begin position="1"/>
        <end position="39"/>
    </location>
</feature>
<gene>
    <name evidence="3" type="ORF">CSH63_16855</name>
</gene>
<feature type="compositionally biased region" description="Polar residues" evidence="1">
    <location>
        <begin position="88"/>
        <end position="100"/>
    </location>
</feature>
<feature type="transmembrane region" description="Helical" evidence="2">
    <location>
        <begin position="54"/>
        <end position="75"/>
    </location>
</feature>
<accession>A0A386WLL9</accession>